<comment type="caution">
    <text evidence="11">The sequence shown here is derived from an EMBL/GenBank/DDBJ whole genome shotgun (WGS) entry which is preliminary data.</text>
</comment>
<feature type="transmembrane region" description="Helical" evidence="9">
    <location>
        <begin position="577"/>
        <end position="600"/>
    </location>
</feature>
<keyword evidence="9" id="KW-0472">Membrane</keyword>
<sequence>MKESRRSRAEAEAASRSGLSWAAQGVTQGLSVPADVARRFALEWESQGQPPELRRFVSTSPELRRLSLMELIKVDLHFRWLEFHNPKRLSEYVAEFPELQSAPLPADLIAVEFTVRRQAGENVSLSEYQRRYPGNAVRLGEMLGEDTQLPDDRTAPQPGTGWLDESATRTAASPPKSDRSVGSRAATAPGAARPTLDDVEVGQQLDDFDLLLSLGSGAFARVFLARQRSMQRLVAVKVSHDHGTEPQTLAQLDHDYIVRVFDQRVLRSHNARLLYMQYVAGGTLQGVLQRVRSTPPDDRTGRLLLDAIDDVLAEKAAIRPSESPVRMMISAMSWPEAVAWLGRCLALALDYAADHGVLHRDVKPANILLTTDGVPKLADFNISFSNEIAGDNPVSYFGGSLAYMSPEQLEACHPGHGRTPADLDTRSDIYSLGVVLWELLTGKRPFGEESLSAETQVALGNMLDLREQGIAPEAEATVPVDCPATLLRVLRVCLESDRDDRWSSGAILAQQFELCLDPHARDLVDPPPRSWRARMERWLFPIAFLAIAAPNALAGVYNTTHNHSLIIGKTDAATEAAFWTAVGLTNGILWPIGAVLLLTFGRRLLVIPRGLRKGKQYDPETLAHVRADTLLLGDRVVMVIFGFWLTAAFSIPIGLEVSGGTLPPGAYLHFLSSLSVHGALAVLYPFFLLNFYLLRCIYPMFLKHGQPTVDDARRLRGLRKRCMIYLPIAALVPLAGVYAVTFLSPEDVQEVITGLSVPAMFIIVAFVVAYWLYRLMEDDLRALERVVASGLRTTEPSHPAERS</sequence>
<dbReference type="InterPro" id="IPR017441">
    <property type="entry name" value="Protein_kinase_ATP_BS"/>
</dbReference>
<evidence type="ECO:0000259" key="10">
    <source>
        <dbReference type="PROSITE" id="PS50011"/>
    </source>
</evidence>
<dbReference type="RefSeq" id="WP_083962109.1">
    <property type="nucleotide sequence ID" value="NZ_BDDI01000002.1"/>
</dbReference>
<evidence type="ECO:0000256" key="2">
    <source>
        <dbReference type="ARBA" id="ARBA00012513"/>
    </source>
</evidence>
<dbReference type="EMBL" id="JACHWS010000005">
    <property type="protein sequence ID" value="MBB3039838.1"/>
    <property type="molecule type" value="Genomic_DNA"/>
</dbReference>
<dbReference type="InterPro" id="IPR011009">
    <property type="entry name" value="Kinase-like_dom_sf"/>
</dbReference>
<evidence type="ECO:0000256" key="6">
    <source>
        <dbReference type="ARBA" id="ARBA00022840"/>
    </source>
</evidence>
<feature type="transmembrane region" description="Helical" evidence="9">
    <location>
        <begin position="667"/>
        <end position="694"/>
    </location>
</feature>
<dbReference type="PROSITE" id="PS00107">
    <property type="entry name" value="PROTEIN_KINASE_ATP"/>
    <property type="match status" value="1"/>
</dbReference>
<dbReference type="PROSITE" id="PS50011">
    <property type="entry name" value="PROTEIN_KINASE_DOM"/>
    <property type="match status" value="1"/>
</dbReference>
<dbReference type="PANTHER" id="PTHR43671:SF13">
    <property type="entry name" value="SERINE_THREONINE-PROTEIN KINASE NEK2"/>
    <property type="match status" value="1"/>
</dbReference>
<protein>
    <recommendedName>
        <fullName evidence="2">non-specific serine/threonine protein kinase</fullName>
        <ecNumber evidence="2">2.7.11.1</ecNumber>
    </recommendedName>
</protein>
<dbReference type="PANTHER" id="PTHR43671">
    <property type="entry name" value="SERINE/THREONINE-PROTEIN KINASE NEK"/>
    <property type="match status" value="1"/>
</dbReference>
<feature type="compositionally biased region" description="Low complexity" evidence="8">
    <location>
        <begin position="182"/>
        <end position="193"/>
    </location>
</feature>
<dbReference type="OrthoDB" id="4569664at2"/>
<evidence type="ECO:0000256" key="1">
    <source>
        <dbReference type="ARBA" id="ARBA00010886"/>
    </source>
</evidence>
<keyword evidence="11" id="KW-0723">Serine/threonine-protein kinase</keyword>
<dbReference type="InterPro" id="IPR050660">
    <property type="entry name" value="NEK_Ser/Thr_kinase"/>
</dbReference>
<keyword evidence="6 7" id="KW-0067">ATP-binding</keyword>
<comment type="similarity">
    <text evidence="1">Belongs to the protein kinase superfamily. NEK Ser/Thr protein kinase family. NIMA subfamily.</text>
</comment>
<dbReference type="InterPro" id="IPR008271">
    <property type="entry name" value="Ser/Thr_kinase_AS"/>
</dbReference>
<feature type="transmembrane region" description="Helical" evidence="9">
    <location>
        <begin position="538"/>
        <end position="557"/>
    </location>
</feature>
<feature type="region of interest" description="Disordered" evidence="8">
    <location>
        <begin position="146"/>
        <end position="193"/>
    </location>
</feature>
<feature type="binding site" evidence="7">
    <location>
        <position position="237"/>
    </location>
    <ligand>
        <name>ATP</name>
        <dbReference type="ChEBI" id="CHEBI:30616"/>
    </ligand>
</feature>
<keyword evidence="4 7" id="KW-0547">Nucleotide-binding</keyword>
<keyword evidence="5 11" id="KW-0418">Kinase</keyword>
<dbReference type="AlphaFoldDB" id="A0A839RUE9"/>
<dbReference type="GO" id="GO:0004674">
    <property type="term" value="F:protein serine/threonine kinase activity"/>
    <property type="evidence" value="ECO:0007669"/>
    <property type="project" value="UniProtKB-KW"/>
</dbReference>
<accession>A0A839RUE9</accession>
<evidence type="ECO:0000256" key="4">
    <source>
        <dbReference type="ARBA" id="ARBA00022741"/>
    </source>
</evidence>
<organism evidence="11 12">
    <name type="scientific">Hoyosella altamirensis</name>
    <dbReference type="NCBI Taxonomy" id="616997"/>
    <lineage>
        <taxon>Bacteria</taxon>
        <taxon>Bacillati</taxon>
        <taxon>Actinomycetota</taxon>
        <taxon>Actinomycetes</taxon>
        <taxon>Mycobacteriales</taxon>
        <taxon>Hoyosellaceae</taxon>
        <taxon>Hoyosella</taxon>
    </lineage>
</organism>
<dbReference type="SUPFAM" id="SSF56112">
    <property type="entry name" value="Protein kinase-like (PK-like)"/>
    <property type="match status" value="1"/>
</dbReference>
<evidence type="ECO:0000313" key="11">
    <source>
        <dbReference type="EMBL" id="MBB3039838.1"/>
    </source>
</evidence>
<dbReference type="SMART" id="SM00220">
    <property type="entry name" value="S_TKc"/>
    <property type="match status" value="1"/>
</dbReference>
<dbReference type="EC" id="2.7.11.1" evidence="2"/>
<evidence type="ECO:0000256" key="3">
    <source>
        <dbReference type="ARBA" id="ARBA00022679"/>
    </source>
</evidence>
<feature type="domain" description="Protein kinase" evidence="10">
    <location>
        <begin position="208"/>
        <end position="513"/>
    </location>
</feature>
<evidence type="ECO:0000256" key="9">
    <source>
        <dbReference type="SAM" id="Phobius"/>
    </source>
</evidence>
<keyword evidence="9" id="KW-1133">Transmembrane helix</keyword>
<evidence type="ECO:0000313" key="12">
    <source>
        <dbReference type="Proteomes" id="UP000567922"/>
    </source>
</evidence>
<feature type="transmembrane region" description="Helical" evidence="9">
    <location>
        <begin position="723"/>
        <end position="743"/>
    </location>
</feature>
<feature type="transmembrane region" description="Helical" evidence="9">
    <location>
        <begin position="755"/>
        <end position="773"/>
    </location>
</feature>
<dbReference type="GO" id="GO:0005524">
    <property type="term" value="F:ATP binding"/>
    <property type="evidence" value="ECO:0007669"/>
    <property type="project" value="UniProtKB-UniRule"/>
</dbReference>
<dbReference type="Pfam" id="PF00069">
    <property type="entry name" value="Pkinase"/>
    <property type="match status" value="1"/>
</dbReference>
<dbReference type="PROSITE" id="PS00108">
    <property type="entry name" value="PROTEIN_KINASE_ST"/>
    <property type="match status" value="1"/>
</dbReference>
<name>A0A839RUE9_9ACTN</name>
<evidence type="ECO:0000256" key="7">
    <source>
        <dbReference type="PROSITE-ProRule" id="PRU10141"/>
    </source>
</evidence>
<evidence type="ECO:0000256" key="5">
    <source>
        <dbReference type="ARBA" id="ARBA00022777"/>
    </source>
</evidence>
<proteinExistence type="inferred from homology"/>
<feature type="transmembrane region" description="Helical" evidence="9">
    <location>
        <begin position="636"/>
        <end position="655"/>
    </location>
</feature>
<dbReference type="InterPro" id="IPR000719">
    <property type="entry name" value="Prot_kinase_dom"/>
</dbReference>
<evidence type="ECO:0000256" key="8">
    <source>
        <dbReference type="SAM" id="MobiDB-lite"/>
    </source>
</evidence>
<dbReference type="Gene3D" id="1.10.510.10">
    <property type="entry name" value="Transferase(Phosphotransferase) domain 1"/>
    <property type="match status" value="2"/>
</dbReference>
<keyword evidence="9" id="KW-0812">Transmembrane</keyword>
<reference evidence="11 12" key="1">
    <citation type="submission" date="2020-08" db="EMBL/GenBank/DDBJ databases">
        <title>Sequencing the genomes of 1000 actinobacteria strains.</title>
        <authorList>
            <person name="Klenk H.-P."/>
        </authorList>
    </citation>
    <scope>NUCLEOTIDE SEQUENCE [LARGE SCALE GENOMIC DNA]</scope>
    <source>
        <strain evidence="11 12">DSM 45258</strain>
    </source>
</reference>
<keyword evidence="12" id="KW-1185">Reference proteome</keyword>
<gene>
    <name evidence="11" type="ORF">FHU29_004328</name>
</gene>
<dbReference type="Proteomes" id="UP000567922">
    <property type="component" value="Unassembled WGS sequence"/>
</dbReference>
<keyword evidence="3" id="KW-0808">Transferase</keyword>
<dbReference type="CDD" id="cd14014">
    <property type="entry name" value="STKc_PknB_like"/>
    <property type="match status" value="1"/>
</dbReference>